<reference evidence="2 3" key="1">
    <citation type="submission" date="2017-06" db="EMBL/GenBank/DDBJ databases">
        <title>Draft genome sequence of anaerobic fermentative bacterium Anaeromicrobium sediminis DY2726D isolated from West Pacific Ocean sediments.</title>
        <authorList>
            <person name="Zeng X."/>
        </authorList>
    </citation>
    <scope>NUCLEOTIDE SEQUENCE [LARGE SCALE GENOMIC DNA]</scope>
    <source>
        <strain evidence="2 3">DY2726D</strain>
    </source>
</reference>
<comment type="caution">
    <text evidence="2">The sequence shown here is derived from an EMBL/GenBank/DDBJ whole genome shotgun (WGS) entry which is preliminary data.</text>
</comment>
<name>A0A267MIA0_9FIRM</name>
<dbReference type="EMBL" id="NIBG01000013">
    <property type="protein sequence ID" value="PAB58658.1"/>
    <property type="molecule type" value="Genomic_DNA"/>
</dbReference>
<dbReference type="AlphaFoldDB" id="A0A267MIA0"/>
<proteinExistence type="predicted"/>
<keyword evidence="1" id="KW-1133">Transmembrane helix</keyword>
<dbReference type="Proteomes" id="UP000216024">
    <property type="component" value="Unassembled WGS sequence"/>
</dbReference>
<sequence length="196" mass="22538">MEPKSKVISILIIFLFINVGGVLGIVLSQSLFVNGSNPQEEIVEIVEDVEEVKVEEKIQEEVVVISEEDVIKDRERTTVEGAFENWKNIIEYVNSKSISFDDGAKYIGKIASDRYMSFLPDGYTILRLNHIKKNPKKGMLKEVKYENINYRNEKVAYVNVIEGYDSLNYAYVLKFVKEDGWNFAGQIDLKELNIKE</sequence>
<dbReference type="RefSeq" id="WP_095134423.1">
    <property type="nucleotide sequence ID" value="NZ_NIBG01000013.1"/>
</dbReference>
<feature type="transmembrane region" description="Helical" evidence="1">
    <location>
        <begin position="7"/>
        <end position="27"/>
    </location>
</feature>
<keyword evidence="1" id="KW-0812">Transmembrane</keyword>
<keyword evidence="3" id="KW-1185">Reference proteome</keyword>
<evidence type="ECO:0000256" key="1">
    <source>
        <dbReference type="SAM" id="Phobius"/>
    </source>
</evidence>
<accession>A0A267MIA0</accession>
<organism evidence="2 3">
    <name type="scientific">Anaeromicrobium sediminis</name>
    <dbReference type="NCBI Taxonomy" id="1478221"/>
    <lineage>
        <taxon>Bacteria</taxon>
        <taxon>Bacillati</taxon>
        <taxon>Bacillota</taxon>
        <taxon>Clostridia</taxon>
        <taxon>Peptostreptococcales</taxon>
        <taxon>Thermotaleaceae</taxon>
        <taxon>Anaeromicrobium</taxon>
    </lineage>
</organism>
<evidence type="ECO:0000313" key="2">
    <source>
        <dbReference type="EMBL" id="PAB58658.1"/>
    </source>
</evidence>
<protein>
    <submittedName>
        <fullName evidence="2">Uncharacterized protein</fullName>
    </submittedName>
</protein>
<gene>
    <name evidence="2" type="ORF">CCE28_14350</name>
</gene>
<evidence type="ECO:0000313" key="3">
    <source>
        <dbReference type="Proteomes" id="UP000216024"/>
    </source>
</evidence>
<keyword evidence="1" id="KW-0472">Membrane</keyword>